<feature type="compositionally biased region" description="Basic and acidic residues" evidence="2">
    <location>
        <begin position="146"/>
        <end position="156"/>
    </location>
</feature>
<sequence length="362" mass="38295">SSPSPHLLSSSLHFIFFPMLWLVAPSVVAASALLATGCAKGRDDVKKPKSSGSNRSGPGSNKQKQSGKSSRVQGSSSKSSRRDPNKTKSGGPASGAAKKSSRSKREGGSSKSGKSAGRTSKSGKPPLAPKKDGVKAGAVAVKKSSKPGEKSTSSKRESKKNKPKDKSVEGSKREKSTKDKSKRSSKSKRSKRSSKSSRSKKSKKEVLQVDKTQEMSSEDAGPKNPKSALSPKAVNVTKLELAPVEGVATHEVRIEPSELRWKSTGGIQHVAVYNHSNVKKAVKVKCSDNLLYRVNPVHAFIPAGGSVRVDILRQNGTAKVDKIVIIAADAGKDDSVPRDVLNRSKAVNTDMMVLPLIVSAAN</sequence>
<keyword evidence="1" id="KW-0206">Cytoskeleton</keyword>
<dbReference type="Pfam" id="PF00635">
    <property type="entry name" value="Motile_Sperm"/>
    <property type="match status" value="1"/>
</dbReference>
<dbReference type="EMBL" id="BTSY01000006">
    <property type="protein sequence ID" value="GMT33225.1"/>
    <property type="molecule type" value="Genomic_DNA"/>
</dbReference>
<evidence type="ECO:0000256" key="3">
    <source>
        <dbReference type="SAM" id="Phobius"/>
    </source>
</evidence>
<name>A0AAV5WRQ1_9BILA</name>
<dbReference type="PROSITE" id="PS50202">
    <property type="entry name" value="MSP"/>
    <property type="match status" value="1"/>
</dbReference>
<dbReference type="Gene3D" id="2.60.40.10">
    <property type="entry name" value="Immunoglobulins"/>
    <property type="match status" value="1"/>
</dbReference>
<dbReference type="InterPro" id="IPR051774">
    <property type="entry name" value="Sperm-specific_class_P"/>
</dbReference>
<proteinExistence type="predicted"/>
<accession>A0AAV5WRQ1</accession>
<dbReference type="InterPro" id="IPR008962">
    <property type="entry name" value="PapD-like_sf"/>
</dbReference>
<evidence type="ECO:0000313" key="7">
    <source>
        <dbReference type="Proteomes" id="UP001432322"/>
    </source>
</evidence>
<dbReference type="EMBL" id="BTSY01000006">
    <property type="protein sequence ID" value="GMT33226.1"/>
    <property type="molecule type" value="Genomic_DNA"/>
</dbReference>
<dbReference type="Proteomes" id="UP001432322">
    <property type="component" value="Unassembled WGS sequence"/>
</dbReference>
<keyword evidence="3" id="KW-0812">Transmembrane</keyword>
<reference evidence="5" key="1">
    <citation type="submission" date="2023-10" db="EMBL/GenBank/DDBJ databases">
        <title>Genome assembly of Pristionchus species.</title>
        <authorList>
            <person name="Yoshida K."/>
            <person name="Sommer R.J."/>
        </authorList>
    </citation>
    <scope>NUCLEOTIDE SEQUENCE</scope>
    <source>
        <strain evidence="5">RS5133</strain>
    </source>
</reference>
<protein>
    <recommendedName>
        <fullName evidence="1">Major sperm protein</fullName>
    </recommendedName>
</protein>
<feature type="compositionally biased region" description="Basic residues" evidence="2">
    <location>
        <begin position="180"/>
        <end position="203"/>
    </location>
</feature>
<comment type="function">
    <text evidence="1">Central component in molecular interactions underlying sperm crawling. Forms an extensive filament system that extends from sperm villipoda, along the leading edge of the pseudopod.</text>
</comment>
<dbReference type="InterPro" id="IPR000535">
    <property type="entry name" value="MSP_dom"/>
</dbReference>
<evidence type="ECO:0000256" key="1">
    <source>
        <dbReference type="RuleBase" id="RU003425"/>
    </source>
</evidence>
<comment type="caution">
    <text evidence="5">The sequence shown here is derived from an EMBL/GenBank/DDBJ whole genome shotgun (WGS) entry which is preliminary data.</text>
</comment>
<dbReference type="AlphaFoldDB" id="A0AAV5WRQ1"/>
<evidence type="ECO:0000259" key="4">
    <source>
        <dbReference type="PROSITE" id="PS50202"/>
    </source>
</evidence>
<organism evidence="5 7">
    <name type="scientific">Pristionchus fissidentatus</name>
    <dbReference type="NCBI Taxonomy" id="1538716"/>
    <lineage>
        <taxon>Eukaryota</taxon>
        <taxon>Metazoa</taxon>
        <taxon>Ecdysozoa</taxon>
        <taxon>Nematoda</taxon>
        <taxon>Chromadorea</taxon>
        <taxon>Rhabditida</taxon>
        <taxon>Rhabditina</taxon>
        <taxon>Diplogasteromorpha</taxon>
        <taxon>Diplogasteroidea</taxon>
        <taxon>Neodiplogasteridae</taxon>
        <taxon>Pristionchus</taxon>
    </lineage>
</organism>
<feature type="domain" description="MSP" evidence="4">
    <location>
        <begin position="251"/>
        <end position="359"/>
    </location>
</feature>
<feature type="compositionally biased region" description="Low complexity" evidence="2">
    <location>
        <begin position="109"/>
        <end position="124"/>
    </location>
</feature>
<keyword evidence="3" id="KW-0472">Membrane</keyword>
<keyword evidence="1" id="KW-0963">Cytoplasm</keyword>
<feature type="compositionally biased region" description="Basic and acidic residues" evidence="2">
    <location>
        <begin position="164"/>
        <end position="179"/>
    </location>
</feature>
<evidence type="ECO:0000313" key="6">
    <source>
        <dbReference type="EMBL" id="GMT33226.1"/>
    </source>
</evidence>
<dbReference type="SUPFAM" id="SSF49354">
    <property type="entry name" value="PapD-like"/>
    <property type="match status" value="1"/>
</dbReference>
<dbReference type="PANTHER" id="PTHR22947:SF12">
    <property type="entry name" value="MAJOR SPERM PROTEIN"/>
    <property type="match status" value="1"/>
</dbReference>
<feature type="region of interest" description="Disordered" evidence="2">
    <location>
        <begin position="39"/>
        <end position="232"/>
    </location>
</feature>
<evidence type="ECO:0000313" key="5">
    <source>
        <dbReference type="EMBL" id="GMT33225.1"/>
    </source>
</evidence>
<evidence type="ECO:0000256" key="2">
    <source>
        <dbReference type="SAM" id="MobiDB-lite"/>
    </source>
</evidence>
<feature type="compositionally biased region" description="Low complexity" evidence="2">
    <location>
        <begin position="88"/>
        <end position="98"/>
    </location>
</feature>
<keyword evidence="3" id="KW-1133">Transmembrane helix</keyword>
<dbReference type="PANTHER" id="PTHR22947">
    <property type="entry name" value="MAJOR SPERM PROTEIN"/>
    <property type="match status" value="1"/>
</dbReference>
<gene>
    <name evidence="5" type="ORF">PFISCL1PPCAC_24522</name>
    <name evidence="6" type="ORF">PFISCL1PPCAC_24523</name>
</gene>
<feature type="compositionally biased region" description="Basic and acidic residues" evidence="2">
    <location>
        <begin position="204"/>
        <end position="213"/>
    </location>
</feature>
<dbReference type="InterPro" id="IPR013783">
    <property type="entry name" value="Ig-like_fold"/>
</dbReference>
<feature type="non-terminal residue" evidence="5">
    <location>
        <position position="1"/>
    </location>
</feature>
<keyword evidence="7" id="KW-1185">Reference proteome</keyword>
<feature type="transmembrane region" description="Helical" evidence="3">
    <location>
        <begin position="12"/>
        <end position="39"/>
    </location>
</feature>
<feature type="compositionally biased region" description="Low complexity" evidence="2">
    <location>
        <begin position="50"/>
        <end position="78"/>
    </location>
</feature>